<evidence type="ECO:0000313" key="3">
    <source>
        <dbReference type="Proteomes" id="UP000643405"/>
    </source>
</evidence>
<dbReference type="GO" id="GO:0016757">
    <property type="term" value="F:glycosyltransferase activity"/>
    <property type="evidence" value="ECO:0007669"/>
    <property type="project" value="InterPro"/>
</dbReference>
<organism evidence="2 3">
    <name type="scientific">Oryzicola mucosus</name>
    <dbReference type="NCBI Taxonomy" id="2767425"/>
    <lineage>
        <taxon>Bacteria</taxon>
        <taxon>Pseudomonadati</taxon>
        <taxon>Pseudomonadota</taxon>
        <taxon>Alphaproteobacteria</taxon>
        <taxon>Hyphomicrobiales</taxon>
        <taxon>Phyllobacteriaceae</taxon>
        <taxon>Oryzicola</taxon>
    </lineage>
</organism>
<comment type="caution">
    <text evidence="2">The sequence shown here is derived from an EMBL/GenBank/DDBJ whole genome shotgun (WGS) entry which is preliminary data.</text>
</comment>
<keyword evidence="3" id="KW-1185">Reference proteome</keyword>
<dbReference type="InterPro" id="IPR001296">
    <property type="entry name" value="Glyco_trans_1"/>
</dbReference>
<dbReference type="Gene3D" id="3.40.50.2000">
    <property type="entry name" value="Glycogen Phosphorylase B"/>
    <property type="match status" value="1"/>
</dbReference>
<dbReference type="AlphaFoldDB" id="A0A8J6U1L2"/>
<dbReference type="Pfam" id="PF00534">
    <property type="entry name" value="Glycos_transf_1"/>
    <property type="match status" value="1"/>
</dbReference>
<name>A0A8J6U1L2_9HYPH</name>
<sequence>MRRYGRVAESALPDWLFVARDNNYGLTRDVELLMEAIRHAGGTASFATVRSRGLLDMLLRRRIAKRIVHVERIFPRWFSAGDENWLIPNQERFPRRHLKRLRRIDRVLAKTRHAEAIFSSLGKATSYLGFTSEDRLDPTVERNWRRFFHLAGGSTLKGTEDILELWRAHPEWPELVLVQKADNAPKTVPANVTLLSGYLSDAELKRLQNACGVHLCPSRSEGWGHHIVEGLSVGAVVVTTDAPPMNEHIDDGCGVVVAARRSEPRHLGTNYFVDSTALERVVESLIVMDDTEMAEIGIRARQRYERISADFAVRLRDIFAL</sequence>
<gene>
    <name evidence="2" type="ORF">ICI42_07950</name>
</gene>
<dbReference type="PANTHER" id="PTHR46656:SF3">
    <property type="entry name" value="PUTATIVE-RELATED"/>
    <property type="match status" value="1"/>
</dbReference>
<proteinExistence type="predicted"/>
<accession>A0A8J6U1L2</accession>
<feature type="domain" description="Glycosyl transferase family 1" evidence="1">
    <location>
        <begin position="193"/>
        <end position="260"/>
    </location>
</feature>
<dbReference type="SUPFAM" id="SSF53756">
    <property type="entry name" value="UDP-Glycosyltransferase/glycogen phosphorylase"/>
    <property type="match status" value="1"/>
</dbReference>
<evidence type="ECO:0000259" key="1">
    <source>
        <dbReference type="Pfam" id="PF00534"/>
    </source>
</evidence>
<dbReference type="Proteomes" id="UP000643405">
    <property type="component" value="Unassembled WGS sequence"/>
</dbReference>
<dbReference type="PANTHER" id="PTHR46656">
    <property type="entry name" value="PUTATIVE-RELATED"/>
    <property type="match status" value="1"/>
</dbReference>
<evidence type="ECO:0000313" key="2">
    <source>
        <dbReference type="EMBL" id="MBD0414583.1"/>
    </source>
</evidence>
<dbReference type="EMBL" id="JACVVX010000002">
    <property type="protein sequence ID" value="MBD0414583.1"/>
    <property type="molecule type" value="Genomic_DNA"/>
</dbReference>
<protein>
    <submittedName>
        <fullName evidence="2">Glycosyltransferase</fullName>
    </submittedName>
</protein>
<reference evidence="2" key="1">
    <citation type="submission" date="2020-09" db="EMBL/GenBank/DDBJ databases">
        <title>Genome seq and assembly of Tianweitania sp.</title>
        <authorList>
            <person name="Chhetri G."/>
        </authorList>
    </citation>
    <scope>NUCLEOTIDE SEQUENCE</scope>
    <source>
        <strain evidence="2">Rool2</strain>
    </source>
</reference>